<feature type="region of interest" description="Disordered" evidence="4">
    <location>
        <begin position="1"/>
        <end position="43"/>
    </location>
</feature>
<dbReference type="Proteomes" id="UP000287651">
    <property type="component" value="Unassembled WGS sequence"/>
</dbReference>
<dbReference type="PANTHER" id="PTHR46214:SF8">
    <property type="entry name" value="RING_FYVE_PHD ZINC FINGER SUPERFAMILY PROTEIN"/>
    <property type="match status" value="1"/>
</dbReference>
<feature type="domain" description="RING-CH-type" evidence="5">
    <location>
        <begin position="141"/>
        <end position="206"/>
    </location>
</feature>
<reference evidence="6 7" key="1">
    <citation type="journal article" date="2014" name="Agronomy (Basel)">
        <title>A Draft Genome Sequence for Ensete ventricosum, the Drought-Tolerant Tree Against Hunger.</title>
        <authorList>
            <person name="Harrison J."/>
            <person name="Moore K.A."/>
            <person name="Paszkiewicz K."/>
            <person name="Jones T."/>
            <person name="Grant M."/>
            <person name="Ambacheew D."/>
            <person name="Muzemil S."/>
            <person name="Studholme D.J."/>
        </authorList>
    </citation>
    <scope>NUCLEOTIDE SEQUENCE [LARGE SCALE GENOMIC DNA]</scope>
</reference>
<protein>
    <recommendedName>
        <fullName evidence="5">RING-CH-type domain-containing protein</fullName>
    </recommendedName>
</protein>
<dbReference type="Pfam" id="PF03134">
    <property type="entry name" value="TB2_DP1_HVA22"/>
    <property type="match status" value="1"/>
</dbReference>
<keyword evidence="2" id="KW-0863">Zinc-finger</keyword>
<name>A0A427AGZ9_ENSVE</name>
<feature type="compositionally biased region" description="Basic and acidic residues" evidence="4">
    <location>
        <begin position="286"/>
        <end position="302"/>
    </location>
</feature>
<dbReference type="InterPro" id="IPR011016">
    <property type="entry name" value="Znf_RING-CH"/>
</dbReference>
<dbReference type="InterPro" id="IPR013083">
    <property type="entry name" value="Znf_RING/FYVE/PHD"/>
</dbReference>
<sequence length="325" mass="35477">MAVGEQRGAGGAVLEEKTVTVEEDEGGGGGKREGDAAPPAAENRDCVVVDVAGSADGGNDRDAETACRICQLRPDQGEEVSLQVLLGCWCNDGEERGLWVDTEVARSPEEAAVVVVMEERATVERGAACVAGSADGAADGSDWDTAMACRICHLSPDRSEEGSELFQLGCSCKGDLGVAHRHCAEAWFKVKGNRYASMRAIESSSPVDDQQWLTYWVLYSLITLFELSFSRVFPLWPYMKLVVLRLAGASFLQRRRLHLREPCPEVHQNRHRRRLDPLGAAEASDADGREGSEESVKEEVKKKMMAEDGGTERFKSHVVVICCSW</sequence>
<evidence type="ECO:0000313" key="6">
    <source>
        <dbReference type="EMBL" id="RRT75476.1"/>
    </source>
</evidence>
<comment type="caution">
    <text evidence="6">The sequence shown here is derived from an EMBL/GenBank/DDBJ whole genome shotgun (WGS) entry which is preliminary data.</text>
</comment>
<feature type="region of interest" description="Disordered" evidence="4">
    <location>
        <begin position="277"/>
        <end position="302"/>
    </location>
</feature>
<dbReference type="Pfam" id="PF12906">
    <property type="entry name" value="RINGv"/>
    <property type="match status" value="1"/>
</dbReference>
<dbReference type="SUPFAM" id="SSF57850">
    <property type="entry name" value="RING/U-box"/>
    <property type="match status" value="1"/>
</dbReference>
<evidence type="ECO:0000256" key="1">
    <source>
        <dbReference type="ARBA" id="ARBA00022723"/>
    </source>
</evidence>
<dbReference type="EMBL" id="AMZH03002466">
    <property type="protein sequence ID" value="RRT75476.1"/>
    <property type="molecule type" value="Genomic_DNA"/>
</dbReference>
<dbReference type="InterPro" id="IPR004345">
    <property type="entry name" value="TB2_DP1_HVA22"/>
</dbReference>
<dbReference type="AlphaFoldDB" id="A0A427AGZ9"/>
<keyword evidence="1" id="KW-0479">Metal-binding</keyword>
<evidence type="ECO:0000313" key="7">
    <source>
        <dbReference type="Proteomes" id="UP000287651"/>
    </source>
</evidence>
<evidence type="ECO:0000256" key="2">
    <source>
        <dbReference type="ARBA" id="ARBA00022771"/>
    </source>
</evidence>
<evidence type="ECO:0000259" key="5">
    <source>
        <dbReference type="PROSITE" id="PS51292"/>
    </source>
</evidence>
<dbReference type="PANTHER" id="PTHR46214">
    <property type="entry name" value="ZINC FINGER, RING-CH-TYPE"/>
    <property type="match status" value="1"/>
</dbReference>
<organism evidence="6 7">
    <name type="scientific">Ensete ventricosum</name>
    <name type="common">Abyssinian banana</name>
    <name type="synonym">Musa ensete</name>
    <dbReference type="NCBI Taxonomy" id="4639"/>
    <lineage>
        <taxon>Eukaryota</taxon>
        <taxon>Viridiplantae</taxon>
        <taxon>Streptophyta</taxon>
        <taxon>Embryophyta</taxon>
        <taxon>Tracheophyta</taxon>
        <taxon>Spermatophyta</taxon>
        <taxon>Magnoliopsida</taxon>
        <taxon>Liliopsida</taxon>
        <taxon>Zingiberales</taxon>
        <taxon>Musaceae</taxon>
        <taxon>Ensete</taxon>
    </lineage>
</organism>
<dbReference type="Gene3D" id="3.30.40.10">
    <property type="entry name" value="Zinc/RING finger domain, C3HC4 (zinc finger)"/>
    <property type="match status" value="1"/>
</dbReference>
<dbReference type="PROSITE" id="PS51292">
    <property type="entry name" value="ZF_RING_CH"/>
    <property type="match status" value="1"/>
</dbReference>
<proteinExistence type="predicted"/>
<evidence type="ECO:0000256" key="4">
    <source>
        <dbReference type="SAM" id="MobiDB-lite"/>
    </source>
</evidence>
<dbReference type="GO" id="GO:0008270">
    <property type="term" value="F:zinc ion binding"/>
    <property type="evidence" value="ECO:0007669"/>
    <property type="project" value="UniProtKB-KW"/>
</dbReference>
<gene>
    <name evidence="6" type="ORF">B296_00031192</name>
</gene>
<evidence type="ECO:0000256" key="3">
    <source>
        <dbReference type="ARBA" id="ARBA00022833"/>
    </source>
</evidence>
<dbReference type="SMART" id="SM00744">
    <property type="entry name" value="RINGv"/>
    <property type="match status" value="1"/>
</dbReference>
<keyword evidence="3" id="KW-0862">Zinc</keyword>
<accession>A0A427AGZ9</accession>